<reference evidence="15 16" key="1">
    <citation type="submission" date="2011-09" db="EMBL/GenBank/DDBJ databases">
        <authorList>
            <person name="Weinstock G."/>
            <person name="Sodergren E."/>
            <person name="Clifton S."/>
            <person name="Fulton L."/>
            <person name="Fulton B."/>
            <person name="Courtney L."/>
            <person name="Fronick C."/>
            <person name="Harrison M."/>
            <person name="Strong C."/>
            <person name="Farmer C."/>
            <person name="Delahaunty K."/>
            <person name="Markovic C."/>
            <person name="Hall O."/>
            <person name="Minx P."/>
            <person name="Tomlinson C."/>
            <person name="Mitreva M."/>
            <person name="Hou S."/>
            <person name="Chen J."/>
            <person name="Wollam A."/>
            <person name="Pepin K.H."/>
            <person name="Johnson M."/>
            <person name="Bhonagiri V."/>
            <person name="Zhang X."/>
            <person name="Suruliraj S."/>
            <person name="Warren W."/>
            <person name="Chinwalla A."/>
            <person name="Mardis E.R."/>
            <person name="Wilson R.K."/>
        </authorList>
    </citation>
    <scope>NUCLEOTIDE SEQUENCE [LARGE SCALE GENOMIC DNA]</scope>
    <source>
        <strain evidence="15 16">F0435</strain>
    </source>
</reference>
<dbReference type="NCBIfam" id="NF008691">
    <property type="entry name" value="PRK11713.1-4"/>
    <property type="match status" value="1"/>
</dbReference>
<dbReference type="EC" id="2.1.1.193" evidence="3 12"/>
<dbReference type="EMBL" id="AGRJ01000234">
    <property type="protein sequence ID" value="EHO48846.1"/>
    <property type="molecule type" value="Genomic_DNA"/>
</dbReference>
<accession>H1LJE7</accession>
<dbReference type="SUPFAM" id="SSF75217">
    <property type="entry name" value="alpha/beta knot"/>
    <property type="match status" value="1"/>
</dbReference>
<dbReference type="AlphaFoldDB" id="H1LJE7"/>
<evidence type="ECO:0000313" key="16">
    <source>
        <dbReference type="Proteomes" id="UP000005025"/>
    </source>
</evidence>
<evidence type="ECO:0000256" key="5">
    <source>
        <dbReference type="ARBA" id="ARBA00022490"/>
    </source>
</evidence>
<evidence type="ECO:0000256" key="10">
    <source>
        <dbReference type="ARBA" id="ARBA00025699"/>
    </source>
</evidence>
<evidence type="ECO:0000313" key="15">
    <source>
        <dbReference type="EMBL" id="EHO48846.1"/>
    </source>
</evidence>
<dbReference type="PANTHER" id="PTHR30027:SF3">
    <property type="entry name" value="16S RRNA (URACIL(1498)-N(3))-METHYLTRANSFERASE"/>
    <property type="match status" value="1"/>
</dbReference>
<comment type="catalytic activity">
    <reaction evidence="11 12">
        <text>uridine(1498) in 16S rRNA + S-adenosyl-L-methionine = N(3)-methyluridine(1498) in 16S rRNA + S-adenosyl-L-homocysteine + H(+)</text>
        <dbReference type="Rhea" id="RHEA:42920"/>
        <dbReference type="Rhea" id="RHEA-COMP:10283"/>
        <dbReference type="Rhea" id="RHEA-COMP:10284"/>
        <dbReference type="ChEBI" id="CHEBI:15378"/>
        <dbReference type="ChEBI" id="CHEBI:57856"/>
        <dbReference type="ChEBI" id="CHEBI:59789"/>
        <dbReference type="ChEBI" id="CHEBI:65315"/>
        <dbReference type="ChEBI" id="CHEBI:74502"/>
        <dbReference type="EC" id="2.1.1.193"/>
    </reaction>
</comment>
<evidence type="ECO:0000256" key="8">
    <source>
        <dbReference type="ARBA" id="ARBA00022679"/>
    </source>
</evidence>
<comment type="caution">
    <text evidence="15">The sequence shown here is derived from an EMBL/GenBank/DDBJ whole genome shotgun (WGS) entry which is preliminary data.</text>
</comment>
<comment type="function">
    <text evidence="10 12">Specifically methylates the N3 position of the uracil ring of uridine 1498 (m3U1498) in 16S rRNA. Acts on the fully assembled 30S ribosomal subunit.</text>
</comment>
<keyword evidence="8 12" id="KW-0808">Transferase</keyword>
<dbReference type="InterPro" id="IPR029026">
    <property type="entry name" value="tRNA_m1G_MTases_N"/>
</dbReference>
<evidence type="ECO:0000259" key="13">
    <source>
        <dbReference type="Pfam" id="PF04452"/>
    </source>
</evidence>
<dbReference type="GO" id="GO:0070042">
    <property type="term" value="F:rRNA (uridine-N3-)-methyltransferase activity"/>
    <property type="evidence" value="ECO:0007669"/>
    <property type="project" value="TreeGrafter"/>
</dbReference>
<dbReference type="Gene3D" id="3.40.1280.10">
    <property type="match status" value="1"/>
</dbReference>
<dbReference type="InterPro" id="IPR029028">
    <property type="entry name" value="Alpha/beta_knot_MTases"/>
</dbReference>
<sequence>MRINMQHYFSNELLKAGDHLELPKEVSHHLSRVLRAEVGDDIELVSVDHVVYEARINEIVDQKVSVIIVNKLSVNVELPIAATIVSGLSKRNKPELIVQKATELGASQVIFVPMDWSIVKWDQKSAKKIKRLNEVALSAAEQSHRNVIPRVRYLHNLADLVTEDFDAKIVAYEESAKSGEEANLVKKIGSLQSGASVVAVFGPEGGVSPAEIQMLVQNGYTTAGLGPRIMRTETAPLYFLSACSVLTELTR</sequence>
<protein>
    <recommendedName>
        <fullName evidence="4 12">Ribosomal RNA small subunit methyltransferase E</fullName>
        <ecNumber evidence="3 12">2.1.1.193</ecNumber>
    </recommendedName>
</protein>
<dbReference type="Proteomes" id="UP000005025">
    <property type="component" value="Unassembled WGS sequence"/>
</dbReference>
<dbReference type="Pfam" id="PF04452">
    <property type="entry name" value="Methyltrans_RNA"/>
    <property type="match status" value="1"/>
</dbReference>
<dbReference type="InterPro" id="IPR015947">
    <property type="entry name" value="PUA-like_sf"/>
</dbReference>
<dbReference type="Pfam" id="PF20260">
    <property type="entry name" value="PUA_4"/>
    <property type="match status" value="1"/>
</dbReference>
<organism evidence="15 16">
    <name type="scientific">Lentilactobacillus kisonensis F0435</name>
    <dbReference type="NCBI Taxonomy" id="797516"/>
    <lineage>
        <taxon>Bacteria</taxon>
        <taxon>Bacillati</taxon>
        <taxon>Bacillota</taxon>
        <taxon>Bacilli</taxon>
        <taxon>Lactobacillales</taxon>
        <taxon>Lactobacillaceae</taxon>
        <taxon>Lentilactobacillus</taxon>
    </lineage>
</organism>
<keyword evidence="7 12" id="KW-0489">Methyltransferase</keyword>
<evidence type="ECO:0000256" key="9">
    <source>
        <dbReference type="ARBA" id="ARBA00022691"/>
    </source>
</evidence>
<dbReference type="NCBIfam" id="TIGR00046">
    <property type="entry name" value="RsmE family RNA methyltransferase"/>
    <property type="match status" value="1"/>
</dbReference>
<evidence type="ECO:0000256" key="6">
    <source>
        <dbReference type="ARBA" id="ARBA00022552"/>
    </source>
</evidence>
<comment type="similarity">
    <text evidence="2 12">Belongs to the RNA methyltransferase RsmE family.</text>
</comment>
<dbReference type="HOGENOM" id="CLU_067442_3_0_9"/>
<feature type="domain" description="Ribosomal RNA small subunit methyltransferase E methyltransferase" evidence="13">
    <location>
        <begin position="77"/>
        <end position="243"/>
    </location>
</feature>
<gene>
    <name evidence="15" type="ORF">HMPREF9104_02739</name>
</gene>
<dbReference type="CDD" id="cd18084">
    <property type="entry name" value="RsmE-like"/>
    <property type="match status" value="1"/>
</dbReference>
<dbReference type="GO" id="GO:0005737">
    <property type="term" value="C:cytoplasm"/>
    <property type="evidence" value="ECO:0007669"/>
    <property type="project" value="UniProtKB-SubCell"/>
</dbReference>
<evidence type="ECO:0000256" key="12">
    <source>
        <dbReference type="PIRNR" id="PIRNR015601"/>
    </source>
</evidence>
<dbReference type="InterPro" id="IPR006700">
    <property type="entry name" value="RsmE"/>
</dbReference>
<evidence type="ECO:0000256" key="1">
    <source>
        <dbReference type="ARBA" id="ARBA00004496"/>
    </source>
</evidence>
<dbReference type="InterPro" id="IPR046886">
    <property type="entry name" value="RsmE_MTase_dom"/>
</dbReference>
<evidence type="ECO:0000256" key="7">
    <source>
        <dbReference type="ARBA" id="ARBA00022603"/>
    </source>
</evidence>
<evidence type="ECO:0000259" key="14">
    <source>
        <dbReference type="Pfam" id="PF20260"/>
    </source>
</evidence>
<evidence type="ECO:0000256" key="2">
    <source>
        <dbReference type="ARBA" id="ARBA00005528"/>
    </source>
</evidence>
<evidence type="ECO:0000256" key="3">
    <source>
        <dbReference type="ARBA" id="ARBA00012328"/>
    </source>
</evidence>
<comment type="subcellular location">
    <subcellularLocation>
        <location evidence="1 12">Cytoplasm</location>
    </subcellularLocation>
</comment>
<keyword evidence="5 12" id="KW-0963">Cytoplasm</keyword>
<dbReference type="GO" id="GO:0070475">
    <property type="term" value="P:rRNA base methylation"/>
    <property type="evidence" value="ECO:0007669"/>
    <property type="project" value="TreeGrafter"/>
</dbReference>
<dbReference type="STRING" id="797516.HMPREF9104_02739"/>
<dbReference type="PIRSF" id="PIRSF015601">
    <property type="entry name" value="MTase_slr0722"/>
    <property type="match status" value="1"/>
</dbReference>
<proteinExistence type="inferred from homology"/>
<evidence type="ECO:0000256" key="11">
    <source>
        <dbReference type="ARBA" id="ARBA00047944"/>
    </source>
</evidence>
<keyword evidence="9 12" id="KW-0949">S-adenosyl-L-methionine</keyword>
<dbReference type="PANTHER" id="PTHR30027">
    <property type="entry name" value="RIBOSOMAL RNA SMALL SUBUNIT METHYLTRANSFERASE E"/>
    <property type="match status" value="1"/>
</dbReference>
<feature type="domain" description="Ribosomal RNA small subunit methyltransferase E PUA-like" evidence="14">
    <location>
        <begin position="22"/>
        <end position="68"/>
    </location>
</feature>
<dbReference type="SUPFAM" id="SSF88697">
    <property type="entry name" value="PUA domain-like"/>
    <property type="match status" value="1"/>
</dbReference>
<name>H1LJE7_9LACO</name>
<keyword evidence="6 12" id="KW-0698">rRNA processing</keyword>
<dbReference type="InterPro" id="IPR046887">
    <property type="entry name" value="RsmE_PUA-like"/>
</dbReference>
<evidence type="ECO:0000256" key="4">
    <source>
        <dbReference type="ARBA" id="ARBA00013673"/>
    </source>
</evidence>
<dbReference type="PATRIC" id="fig|797516.3.peg.2461"/>